<reference evidence="1" key="1">
    <citation type="submission" date="2020-02" db="EMBL/GenBank/DDBJ databases">
        <authorList>
            <person name="Meier V. D."/>
        </authorList>
    </citation>
    <scope>NUCLEOTIDE SEQUENCE</scope>
    <source>
        <strain evidence="1">AVDCRST_MAG84</strain>
    </source>
</reference>
<sequence>MPVDYRVFDKDRDRKTKNDHFAEMLLAAFDRDFKPQLICFGSWYGSVENLTSNCVSPISLYLTK</sequence>
<dbReference type="AlphaFoldDB" id="A0A6J4PJ17"/>
<proteinExistence type="predicted"/>
<gene>
    <name evidence="1" type="ORF">AVDCRST_MAG84-6641</name>
</gene>
<evidence type="ECO:0000313" key="1">
    <source>
        <dbReference type="EMBL" id="CAA9411558.1"/>
    </source>
</evidence>
<protein>
    <submittedName>
        <fullName evidence="1">Uncharacterized protein</fullName>
    </submittedName>
</protein>
<dbReference type="EMBL" id="CADCTZ010001676">
    <property type="protein sequence ID" value="CAA9411558.1"/>
    <property type="molecule type" value="Genomic_DNA"/>
</dbReference>
<name>A0A6J4PJ17_9CYAN</name>
<organism evidence="1">
    <name type="scientific">uncultured Microcoleus sp</name>
    <dbReference type="NCBI Taxonomy" id="259945"/>
    <lineage>
        <taxon>Bacteria</taxon>
        <taxon>Bacillati</taxon>
        <taxon>Cyanobacteriota</taxon>
        <taxon>Cyanophyceae</taxon>
        <taxon>Oscillatoriophycideae</taxon>
        <taxon>Oscillatoriales</taxon>
        <taxon>Microcoleaceae</taxon>
        <taxon>Microcoleus</taxon>
        <taxon>environmental samples</taxon>
    </lineage>
</organism>
<accession>A0A6J4PJ17</accession>